<evidence type="ECO:0000256" key="9">
    <source>
        <dbReference type="SAM" id="MobiDB-lite"/>
    </source>
</evidence>
<comment type="subcellular location">
    <subcellularLocation>
        <location evidence="1">Cell membrane</location>
        <topology evidence="1">Multi-pass membrane protein</topology>
    </subcellularLocation>
</comment>
<dbReference type="InterPro" id="IPR027417">
    <property type="entry name" value="P-loop_NTPase"/>
</dbReference>
<dbReference type="PROSITE" id="PS00211">
    <property type="entry name" value="ABC_TRANSPORTER_1"/>
    <property type="match status" value="1"/>
</dbReference>
<evidence type="ECO:0000256" key="8">
    <source>
        <dbReference type="ARBA" id="ARBA00023136"/>
    </source>
</evidence>
<evidence type="ECO:0000313" key="14">
    <source>
        <dbReference type="Proteomes" id="UP000683139"/>
    </source>
</evidence>
<dbReference type="InterPro" id="IPR011527">
    <property type="entry name" value="ABC1_TM_dom"/>
</dbReference>
<evidence type="ECO:0000256" key="5">
    <source>
        <dbReference type="ARBA" id="ARBA00022741"/>
    </source>
</evidence>
<evidence type="ECO:0000259" key="12">
    <source>
        <dbReference type="PROSITE" id="PS50929"/>
    </source>
</evidence>
<keyword evidence="7 10" id="KW-1133">Transmembrane helix</keyword>
<dbReference type="GO" id="GO:0015421">
    <property type="term" value="F:ABC-type oligopeptide transporter activity"/>
    <property type="evidence" value="ECO:0007669"/>
    <property type="project" value="TreeGrafter"/>
</dbReference>
<feature type="domain" description="ABC transmembrane type-1" evidence="12">
    <location>
        <begin position="59"/>
        <end position="353"/>
    </location>
</feature>
<dbReference type="InterPro" id="IPR003439">
    <property type="entry name" value="ABC_transporter-like_ATP-bd"/>
</dbReference>
<dbReference type="CDD" id="cd18547">
    <property type="entry name" value="ABC_6TM_Tm288_like"/>
    <property type="match status" value="1"/>
</dbReference>
<dbReference type="Pfam" id="PF00664">
    <property type="entry name" value="ABC_membrane"/>
    <property type="match status" value="1"/>
</dbReference>
<evidence type="ECO:0000256" key="4">
    <source>
        <dbReference type="ARBA" id="ARBA00022692"/>
    </source>
</evidence>
<feature type="transmembrane region" description="Helical" evidence="10">
    <location>
        <begin position="107"/>
        <end position="127"/>
    </location>
</feature>
<evidence type="ECO:0000256" key="2">
    <source>
        <dbReference type="ARBA" id="ARBA00022448"/>
    </source>
</evidence>
<dbReference type="FunFam" id="3.40.50.300:FF:000287">
    <property type="entry name" value="Multidrug ABC transporter ATP-binding protein"/>
    <property type="match status" value="1"/>
</dbReference>
<dbReference type="SMART" id="SM00382">
    <property type="entry name" value="AAA"/>
    <property type="match status" value="1"/>
</dbReference>
<dbReference type="PANTHER" id="PTHR43394">
    <property type="entry name" value="ATP-DEPENDENT PERMEASE MDL1, MITOCHONDRIAL"/>
    <property type="match status" value="1"/>
</dbReference>
<feature type="transmembrane region" description="Helical" evidence="10">
    <location>
        <begin position="186"/>
        <end position="204"/>
    </location>
</feature>
<dbReference type="SUPFAM" id="SSF90123">
    <property type="entry name" value="ABC transporter transmembrane region"/>
    <property type="match status" value="1"/>
</dbReference>
<evidence type="ECO:0000256" key="1">
    <source>
        <dbReference type="ARBA" id="ARBA00004651"/>
    </source>
</evidence>
<dbReference type="RefSeq" id="WP_213514563.1">
    <property type="nucleotide sequence ID" value="NZ_BOSE01000003.1"/>
</dbReference>
<dbReference type="SUPFAM" id="SSF52540">
    <property type="entry name" value="P-loop containing nucleoside triphosphate hydrolases"/>
    <property type="match status" value="1"/>
</dbReference>
<dbReference type="PROSITE" id="PS50929">
    <property type="entry name" value="ABC_TM1F"/>
    <property type="match status" value="1"/>
</dbReference>
<dbReference type="InterPro" id="IPR036640">
    <property type="entry name" value="ABC1_TM_sf"/>
</dbReference>
<keyword evidence="6 13" id="KW-0067">ATP-binding</keyword>
<keyword evidence="3" id="KW-1003">Cell membrane</keyword>
<evidence type="ECO:0000256" key="7">
    <source>
        <dbReference type="ARBA" id="ARBA00022989"/>
    </source>
</evidence>
<keyword evidence="8 10" id="KW-0472">Membrane</keyword>
<dbReference type="EMBL" id="BOSE01000003">
    <property type="protein sequence ID" value="GIP16298.1"/>
    <property type="molecule type" value="Genomic_DNA"/>
</dbReference>
<feature type="transmembrane region" description="Helical" evidence="10">
    <location>
        <begin position="289"/>
        <end position="309"/>
    </location>
</feature>
<dbReference type="Gene3D" id="3.40.50.300">
    <property type="entry name" value="P-loop containing nucleotide triphosphate hydrolases"/>
    <property type="match status" value="1"/>
</dbReference>
<comment type="caution">
    <text evidence="13">The sequence shown here is derived from an EMBL/GenBank/DDBJ whole genome shotgun (WGS) entry which is preliminary data.</text>
</comment>
<dbReference type="Gene3D" id="1.20.1560.10">
    <property type="entry name" value="ABC transporter type 1, transmembrane domain"/>
    <property type="match status" value="1"/>
</dbReference>
<feature type="domain" description="ABC transporter" evidence="11">
    <location>
        <begin position="387"/>
        <end position="621"/>
    </location>
</feature>
<dbReference type="Pfam" id="PF00005">
    <property type="entry name" value="ABC_tran"/>
    <property type="match status" value="1"/>
</dbReference>
<keyword evidence="5" id="KW-0547">Nucleotide-binding</keyword>
<dbReference type="GO" id="GO:0005524">
    <property type="term" value="F:ATP binding"/>
    <property type="evidence" value="ECO:0007669"/>
    <property type="project" value="UniProtKB-KW"/>
</dbReference>
<dbReference type="InterPro" id="IPR039421">
    <property type="entry name" value="Type_1_exporter"/>
</dbReference>
<evidence type="ECO:0000313" key="13">
    <source>
        <dbReference type="EMBL" id="GIP16298.1"/>
    </source>
</evidence>
<evidence type="ECO:0000256" key="6">
    <source>
        <dbReference type="ARBA" id="ARBA00022840"/>
    </source>
</evidence>
<feature type="compositionally biased region" description="Pro residues" evidence="9">
    <location>
        <begin position="18"/>
        <end position="27"/>
    </location>
</feature>
<name>A0A920CYE4_9BACL</name>
<organism evidence="13 14">
    <name type="scientific">Paenibacillus montaniterrae</name>
    <dbReference type="NCBI Taxonomy" id="429341"/>
    <lineage>
        <taxon>Bacteria</taxon>
        <taxon>Bacillati</taxon>
        <taxon>Bacillota</taxon>
        <taxon>Bacilli</taxon>
        <taxon>Bacillales</taxon>
        <taxon>Paenibacillaceae</taxon>
        <taxon>Paenibacillus</taxon>
    </lineage>
</organism>
<dbReference type="FunFam" id="1.20.1560.10:FF:000011">
    <property type="entry name" value="Multidrug ABC transporter ATP-binding protein"/>
    <property type="match status" value="1"/>
</dbReference>
<dbReference type="Proteomes" id="UP000683139">
    <property type="component" value="Unassembled WGS sequence"/>
</dbReference>
<dbReference type="GO" id="GO:0016887">
    <property type="term" value="F:ATP hydrolysis activity"/>
    <property type="evidence" value="ECO:0007669"/>
    <property type="project" value="InterPro"/>
</dbReference>
<gene>
    <name evidence="13" type="ORF">J40TS1_19400</name>
</gene>
<feature type="transmembrane region" description="Helical" evidence="10">
    <location>
        <begin position="210"/>
        <end position="229"/>
    </location>
</feature>
<dbReference type="CDD" id="cd03254">
    <property type="entry name" value="ABCC_Glucan_exporter_like"/>
    <property type="match status" value="1"/>
</dbReference>
<sequence length="640" mass="70182">MSKQMGQDGGKVGGPPRHGGPPGPGGPPGMMLPGAKPKNFKATLNRLLGYLKPFRMRLVIVFLTAILSTLFAIVSPRVLGEATDVLLSGWMDKFNKVPGAAIDFKQIAFILAILALLYVISALFGFIQQFLMAKVAQKVVFQLREDVNAKLGRLPLKFFDSRSNGDILSRIVNDVDNIANTLQQSLTQMITSIVTLVGIIIMMLTISPLLTLILVLTLPVSFIVIAMVAKQSQRHFKNQQDQLGSLNGHVEEMFTGHTIVKAFGREKQSIEKFEQMNEKLYGSSWKAQFISGVMMPLMSFIGNIGYVLICVVGGLQITKGTISVGDIQAFIQYARQFTQPIMQTANIANIIQSTIASAERVFELMDEEEEQELAGAGKTLQQPQGNVSFNHVQFGYAPDKLLMQDMNLQVNSGQMIAIVGPTGAGKTTLVNLLMRFYNIQDGQITIDGVPIHEMQRSYVRSLFGMVLQDTWLFNGTIRDNIAYGRANASEAEIVAAAKAAHADHFIRTLPDGYDTILNEEASNISSGQKQLLTIARAILADPPMLILDEATSSVDTRTELYIQQAMHNLMKGRTSFVIAHRLSTIKDADCILVMNQGTVIEQGTHDELLAAGGFYADLYQSQFANGGSGEVEMEMTEYKG</sequence>
<protein>
    <submittedName>
        <fullName evidence="13">ABC transporter ATP-binding protein</fullName>
    </submittedName>
</protein>
<dbReference type="PROSITE" id="PS50893">
    <property type="entry name" value="ABC_TRANSPORTER_2"/>
    <property type="match status" value="1"/>
</dbReference>
<feature type="transmembrane region" description="Helical" evidence="10">
    <location>
        <begin position="58"/>
        <end position="79"/>
    </location>
</feature>
<dbReference type="AlphaFoldDB" id="A0A920CYE4"/>
<keyword evidence="4 10" id="KW-0812">Transmembrane</keyword>
<dbReference type="InterPro" id="IPR003593">
    <property type="entry name" value="AAA+_ATPase"/>
</dbReference>
<keyword evidence="2" id="KW-0813">Transport</keyword>
<dbReference type="InterPro" id="IPR017871">
    <property type="entry name" value="ABC_transporter-like_CS"/>
</dbReference>
<feature type="region of interest" description="Disordered" evidence="9">
    <location>
        <begin position="1"/>
        <end position="32"/>
    </location>
</feature>
<proteinExistence type="predicted"/>
<evidence type="ECO:0000256" key="10">
    <source>
        <dbReference type="SAM" id="Phobius"/>
    </source>
</evidence>
<evidence type="ECO:0000259" key="11">
    <source>
        <dbReference type="PROSITE" id="PS50893"/>
    </source>
</evidence>
<dbReference type="GO" id="GO:0005886">
    <property type="term" value="C:plasma membrane"/>
    <property type="evidence" value="ECO:0007669"/>
    <property type="project" value="UniProtKB-SubCell"/>
</dbReference>
<reference evidence="13" key="1">
    <citation type="submission" date="2021-03" db="EMBL/GenBank/DDBJ databases">
        <title>Antimicrobial resistance genes in bacteria isolated from Japanese honey, and their potential for conferring macrolide and lincosamide resistance in the American foulbrood pathogen Paenibacillus larvae.</title>
        <authorList>
            <person name="Okamoto M."/>
            <person name="Kumagai M."/>
            <person name="Kanamori H."/>
            <person name="Takamatsu D."/>
        </authorList>
    </citation>
    <scope>NUCLEOTIDE SEQUENCE</scope>
    <source>
        <strain evidence="13">J40TS1</strain>
    </source>
</reference>
<accession>A0A920CYE4</accession>
<feature type="compositionally biased region" description="Gly residues" evidence="9">
    <location>
        <begin position="7"/>
        <end position="17"/>
    </location>
</feature>
<dbReference type="PANTHER" id="PTHR43394:SF1">
    <property type="entry name" value="ATP-BINDING CASSETTE SUB-FAMILY B MEMBER 10, MITOCHONDRIAL"/>
    <property type="match status" value="1"/>
</dbReference>
<keyword evidence="14" id="KW-1185">Reference proteome</keyword>
<evidence type="ECO:0000256" key="3">
    <source>
        <dbReference type="ARBA" id="ARBA00022475"/>
    </source>
</evidence>